<accession>A0A4R4RCX4</accession>
<dbReference type="OrthoDB" id="981191at2"/>
<gene>
    <name evidence="2" type="ORF">E1212_26730</name>
</gene>
<dbReference type="EMBL" id="SMKL01000096">
    <property type="protein sequence ID" value="TDC46529.1"/>
    <property type="molecule type" value="Genomic_DNA"/>
</dbReference>
<evidence type="ECO:0000313" key="2">
    <source>
        <dbReference type="EMBL" id="TDC46529.1"/>
    </source>
</evidence>
<dbReference type="SUPFAM" id="SSF54427">
    <property type="entry name" value="NTF2-like"/>
    <property type="match status" value="1"/>
</dbReference>
<proteinExistence type="predicted"/>
<organism evidence="2 3">
    <name type="scientific">Jiangella ureilytica</name>
    <dbReference type="NCBI Taxonomy" id="2530374"/>
    <lineage>
        <taxon>Bacteria</taxon>
        <taxon>Bacillati</taxon>
        <taxon>Actinomycetota</taxon>
        <taxon>Actinomycetes</taxon>
        <taxon>Jiangellales</taxon>
        <taxon>Jiangellaceae</taxon>
        <taxon>Jiangella</taxon>
    </lineage>
</organism>
<comment type="caution">
    <text evidence="2">The sequence shown here is derived from an EMBL/GenBank/DDBJ whole genome shotgun (WGS) entry which is preliminary data.</text>
</comment>
<dbReference type="Proteomes" id="UP000295621">
    <property type="component" value="Unassembled WGS sequence"/>
</dbReference>
<keyword evidence="3" id="KW-1185">Reference proteome</keyword>
<evidence type="ECO:0000259" key="1">
    <source>
        <dbReference type="Pfam" id="PF13577"/>
    </source>
</evidence>
<name>A0A4R4RCX4_9ACTN</name>
<feature type="domain" description="SnoaL-like" evidence="1">
    <location>
        <begin position="4"/>
        <end position="129"/>
    </location>
</feature>
<sequence>MPVQEIADRLEIEQLLIRYCHAVDGRDWDAYRAVFTSDAVIDDVTAGPGNSVEEMAAFLAGAFERVVVIQHAISTSRVKIDGDTATARTICHCPVVLRRGDGETRLFFQGLWYDDELVRTSDGWKIAHRAETGYFHDMPPDFSFERGLEEGEQS</sequence>
<dbReference type="AlphaFoldDB" id="A0A4R4RCX4"/>
<reference evidence="2 3" key="1">
    <citation type="submission" date="2019-02" db="EMBL/GenBank/DDBJ databases">
        <title>Draft genome sequences of novel Actinobacteria.</title>
        <authorList>
            <person name="Sahin N."/>
            <person name="Ay H."/>
            <person name="Saygin H."/>
        </authorList>
    </citation>
    <scope>NUCLEOTIDE SEQUENCE [LARGE SCALE GENOMIC DNA]</scope>
    <source>
        <strain evidence="2 3">KC603</strain>
    </source>
</reference>
<evidence type="ECO:0000313" key="3">
    <source>
        <dbReference type="Proteomes" id="UP000295621"/>
    </source>
</evidence>
<dbReference type="Gene3D" id="3.10.450.50">
    <property type="match status" value="1"/>
</dbReference>
<dbReference type="Pfam" id="PF13577">
    <property type="entry name" value="SnoaL_4"/>
    <property type="match status" value="1"/>
</dbReference>
<dbReference type="InterPro" id="IPR032710">
    <property type="entry name" value="NTF2-like_dom_sf"/>
</dbReference>
<protein>
    <submittedName>
        <fullName evidence="2">Nuclear transport factor 2 family protein</fullName>
    </submittedName>
</protein>
<dbReference type="InterPro" id="IPR037401">
    <property type="entry name" value="SnoaL-like"/>
</dbReference>